<protein>
    <recommendedName>
        <fullName evidence="8">Tetraspanin-19</fullName>
    </recommendedName>
</protein>
<keyword evidence="2 5" id="KW-0812">Transmembrane</keyword>
<feature type="transmembrane region" description="Helical" evidence="5">
    <location>
        <begin position="47"/>
        <end position="68"/>
    </location>
</feature>
<dbReference type="InterPro" id="IPR018499">
    <property type="entry name" value="Tetraspanin/Peripherin"/>
</dbReference>
<evidence type="ECO:0000313" key="7">
    <source>
        <dbReference type="Proteomes" id="UP001642487"/>
    </source>
</evidence>
<evidence type="ECO:0008006" key="8">
    <source>
        <dbReference type="Google" id="ProtNLM"/>
    </source>
</evidence>
<evidence type="ECO:0000313" key="6">
    <source>
        <dbReference type="EMBL" id="CAK9314774.1"/>
    </source>
</evidence>
<reference evidence="6 7" key="1">
    <citation type="submission" date="2024-03" db="EMBL/GenBank/DDBJ databases">
        <authorList>
            <person name="Gkanogiannis A."/>
            <person name="Becerra Lopez-Lavalle L."/>
        </authorList>
    </citation>
    <scope>NUCLEOTIDE SEQUENCE [LARGE SCALE GENOMIC DNA]</scope>
</reference>
<dbReference type="EMBL" id="OZ021736">
    <property type="protein sequence ID" value="CAK9314774.1"/>
    <property type="molecule type" value="Genomic_DNA"/>
</dbReference>
<gene>
    <name evidence="6" type="ORF">CITCOLO1_LOCUS6542</name>
</gene>
<name>A0ABP0Y2W6_9ROSI</name>
<keyword evidence="4 5" id="KW-0472">Membrane</keyword>
<dbReference type="Proteomes" id="UP001642487">
    <property type="component" value="Chromosome 2"/>
</dbReference>
<evidence type="ECO:0000256" key="3">
    <source>
        <dbReference type="ARBA" id="ARBA00022989"/>
    </source>
</evidence>
<keyword evidence="7" id="KW-1185">Reference proteome</keyword>
<feature type="transmembrane region" description="Helical" evidence="5">
    <location>
        <begin position="80"/>
        <end position="101"/>
    </location>
</feature>
<feature type="transmembrane region" description="Helical" evidence="5">
    <location>
        <begin position="133"/>
        <end position="152"/>
    </location>
</feature>
<evidence type="ECO:0000256" key="5">
    <source>
        <dbReference type="SAM" id="Phobius"/>
    </source>
</evidence>
<feature type="transmembrane region" description="Helical" evidence="5">
    <location>
        <begin position="7"/>
        <end position="27"/>
    </location>
</feature>
<evidence type="ECO:0000256" key="4">
    <source>
        <dbReference type="ARBA" id="ARBA00023136"/>
    </source>
</evidence>
<evidence type="ECO:0000256" key="1">
    <source>
        <dbReference type="ARBA" id="ARBA00004141"/>
    </source>
</evidence>
<dbReference type="Pfam" id="PF00335">
    <property type="entry name" value="Tetraspanin"/>
    <property type="match status" value="1"/>
</dbReference>
<sequence length="206" mass="23250">MQSLLKFVNSGNGMVGIAMILYGIWLMRAWQRRMGHLPYGPNDPIPWFMYSFLGQGILLCVIACLGHIAAETANGCCLHLYMVLVFMVLMVEAGVTTDVFLNHDWEEDFPKDPSGSFDQFKHFIKLNFNVCKWIGISMVSIQGLSLLLATVLKAIGSHRYYDSDDEYAPERLPLLQNALHSPTTCVIGDPVFPSKNDTWNKRTDDK</sequence>
<accession>A0ABP0Y2W6</accession>
<evidence type="ECO:0000256" key="2">
    <source>
        <dbReference type="ARBA" id="ARBA00022692"/>
    </source>
</evidence>
<comment type="subcellular location">
    <subcellularLocation>
        <location evidence="1">Membrane</location>
        <topology evidence="1">Multi-pass membrane protein</topology>
    </subcellularLocation>
</comment>
<proteinExistence type="predicted"/>
<keyword evidence="3 5" id="KW-1133">Transmembrane helix</keyword>
<organism evidence="6 7">
    <name type="scientific">Citrullus colocynthis</name>
    <name type="common">colocynth</name>
    <dbReference type="NCBI Taxonomy" id="252529"/>
    <lineage>
        <taxon>Eukaryota</taxon>
        <taxon>Viridiplantae</taxon>
        <taxon>Streptophyta</taxon>
        <taxon>Embryophyta</taxon>
        <taxon>Tracheophyta</taxon>
        <taxon>Spermatophyta</taxon>
        <taxon>Magnoliopsida</taxon>
        <taxon>eudicotyledons</taxon>
        <taxon>Gunneridae</taxon>
        <taxon>Pentapetalae</taxon>
        <taxon>rosids</taxon>
        <taxon>fabids</taxon>
        <taxon>Cucurbitales</taxon>
        <taxon>Cucurbitaceae</taxon>
        <taxon>Benincaseae</taxon>
        <taxon>Citrullus</taxon>
    </lineage>
</organism>